<protein>
    <submittedName>
        <fullName evidence="2">GNAT family N-acetyltransferase</fullName>
        <ecNumber evidence="2">2.3.1.-</ecNumber>
    </submittedName>
</protein>
<keyword evidence="3" id="KW-1185">Reference proteome</keyword>
<dbReference type="RefSeq" id="WP_051188313.1">
    <property type="nucleotide sequence ID" value="NZ_JAPYYP010000046.1"/>
</dbReference>
<organism evidence="2 3">
    <name type="scientific">Brevibacillus thermoruber</name>
    <dbReference type="NCBI Taxonomy" id="33942"/>
    <lineage>
        <taxon>Bacteria</taxon>
        <taxon>Bacillati</taxon>
        <taxon>Bacillota</taxon>
        <taxon>Bacilli</taxon>
        <taxon>Bacillales</taxon>
        <taxon>Paenibacillaceae</taxon>
        <taxon>Brevibacillus</taxon>
    </lineage>
</organism>
<dbReference type="GO" id="GO:0016747">
    <property type="term" value="F:acyltransferase activity, transferring groups other than amino-acyl groups"/>
    <property type="evidence" value="ECO:0007669"/>
    <property type="project" value="InterPro"/>
</dbReference>
<name>A0A9X3TTJ2_9BACL</name>
<keyword evidence="2" id="KW-0012">Acyltransferase</keyword>
<evidence type="ECO:0000313" key="3">
    <source>
        <dbReference type="Proteomes" id="UP001151071"/>
    </source>
</evidence>
<evidence type="ECO:0000313" key="2">
    <source>
        <dbReference type="EMBL" id="MDA5110841.1"/>
    </source>
</evidence>
<comment type="caution">
    <text evidence="2">The sequence shown here is derived from an EMBL/GenBank/DDBJ whole genome shotgun (WGS) entry which is preliminary data.</text>
</comment>
<dbReference type="Gene3D" id="3.40.630.30">
    <property type="match status" value="1"/>
</dbReference>
<dbReference type="Pfam" id="PF13527">
    <property type="entry name" value="Acetyltransf_9"/>
    <property type="match status" value="1"/>
</dbReference>
<sequence>MKSLAFHSGFSAGDARRERLYPLFETVFRIPVDTLRDFHARGFWNPTYRSYTFFDGERAVANTSFFSMPLFIQGTRREAAGIQSVMTHPDYRGAGLMKRLFVRMLEEIDSEWETALLFTATPDLYRRFGFREVRQHYAVAPIRHVPKQENRLARKWDFFADDDVQRARMLFQRHTPVSRLFAPLSHGSSFFLHMYNPAFQQKAFFIDDLNLLVVWETKGETLHLYDVIGESLPPVEELCSRLPAPVSRIAVHFHPDRFDLVGWEPVALETRAWLMARGRFELERECFMLPVTASF</sequence>
<gene>
    <name evidence="2" type="ORF">O3V59_21105</name>
</gene>
<dbReference type="InterPro" id="IPR016181">
    <property type="entry name" value="Acyl_CoA_acyltransferase"/>
</dbReference>
<dbReference type="InterPro" id="IPR000182">
    <property type="entry name" value="GNAT_dom"/>
</dbReference>
<reference evidence="2" key="1">
    <citation type="submission" date="2022-12" db="EMBL/GenBank/DDBJ databases">
        <title>Draft genome sequence of the thermophilic strain Brevibacillus thermoruber HT42, isolated from Los Humeros, Puebla, Mexico, with biotechnological potential.</title>
        <authorList>
            <person name="Lara Sanchez J."/>
            <person name="Solis Palacios R."/>
            <person name="Bustos Baena A.S."/>
            <person name="Ruz Baez A.E."/>
            <person name="Espinosa Luna G."/>
            <person name="Oliart Ros R.M."/>
        </authorList>
    </citation>
    <scope>NUCLEOTIDE SEQUENCE</scope>
    <source>
        <strain evidence="2">HT42</strain>
    </source>
</reference>
<dbReference type="SUPFAM" id="SSF55729">
    <property type="entry name" value="Acyl-CoA N-acyltransferases (Nat)"/>
    <property type="match status" value="1"/>
</dbReference>
<proteinExistence type="predicted"/>
<accession>A0A9X3TTJ2</accession>
<dbReference type="EC" id="2.3.1.-" evidence="2"/>
<feature type="domain" description="N-acetyltransferase" evidence="1">
    <location>
        <begin position="8"/>
        <end position="152"/>
    </location>
</feature>
<dbReference type="Proteomes" id="UP001151071">
    <property type="component" value="Unassembled WGS sequence"/>
</dbReference>
<dbReference type="EMBL" id="JAPYYP010000046">
    <property type="protein sequence ID" value="MDA5110841.1"/>
    <property type="molecule type" value="Genomic_DNA"/>
</dbReference>
<dbReference type="PROSITE" id="PS51186">
    <property type="entry name" value="GNAT"/>
    <property type="match status" value="1"/>
</dbReference>
<dbReference type="AlphaFoldDB" id="A0A9X3TTJ2"/>
<keyword evidence="2" id="KW-0808">Transferase</keyword>
<evidence type="ECO:0000259" key="1">
    <source>
        <dbReference type="PROSITE" id="PS51186"/>
    </source>
</evidence>